<keyword evidence="2" id="KW-1185">Reference proteome</keyword>
<dbReference type="AlphaFoldDB" id="A0A0C2N465"/>
<proteinExistence type="predicted"/>
<organism evidence="1 2">
    <name type="scientific">Thelohanellus kitauei</name>
    <name type="common">Myxosporean</name>
    <dbReference type="NCBI Taxonomy" id="669202"/>
    <lineage>
        <taxon>Eukaryota</taxon>
        <taxon>Metazoa</taxon>
        <taxon>Cnidaria</taxon>
        <taxon>Myxozoa</taxon>
        <taxon>Myxosporea</taxon>
        <taxon>Bivalvulida</taxon>
        <taxon>Platysporina</taxon>
        <taxon>Myxobolidae</taxon>
        <taxon>Thelohanellus</taxon>
    </lineage>
</organism>
<sequence length="159" mass="17979">MYVLGICLQKLKTIKIGLADQTNHLHQQPTQRLMKLDDGTISISNNLETNLAAGVPAIDLQSLSVLILEHYFYATVFSQTLIPVKDIDATTRKDDNTGYNREYARNNIMNAPCCNYSDEETLVLTNTWSHTPTLLMMCSRFDSATMETWSSLLTNSLYH</sequence>
<reference evidence="1 2" key="1">
    <citation type="journal article" date="2014" name="Genome Biol. Evol.">
        <title>The genome of the myxosporean Thelohanellus kitauei shows adaptations to nutrient acquisition within its fish host.</title>
        <authorList>
            <person name="Yang Y."/>
            <person name="Xiong J."/>
            <person name="Zhou Z."/>
            <person name="Huo F."/>
            <person name="Miao W."/>
            <person name="Ran C."/>
            <person name="Liu Y."/>
            <person name="Zhang J."/>
            <person name="Feng J."/>
            <person name="Wang M."/>
            <person name="Wang M."/>
            <person name="Wang L."/>
            <person name="Yao B."/>
        </authorList>
    </citation>
    <scope>NUCLEOTIDE SEQUENCE [LARGE SCALE GENOMIC DNA]</scope>
    <source>
        <strain evidence="1">Wuqing</strain>
    </source>
</reference>
<name>A0A0C2N465_THEKT</name>
<evidence type="ECO:0000313" key="1">
    <source>
        <dbReference type="EMBL" id="KII68652.1"/>
    </source>
</evidence>
<gene>
    <name evidence="1" type="ORF">RF11_14589</name>
</gene>
<accession>A0A0C2N465</accession>
<dbReference type="EMBL" id="JWZT01002742">
    <property type="protein sequence ID" value="KII68652.1"/>
    <property type="molecule type" value="Genomic_DNA"/>
</dbReference>
<protein>
    <submittedName>
        <fullName evidence="1">Uncharacterized protein</fullName>
    </submittedName>
</protein>
<evidence type="ECO:0000313" key="2">
    <source>
        <dbReference type="Proteomes" id="UP000031668"/>
    </source>
</evidence>
<dbReference type="Proteomes" id="UP000031668">
    <property type="component" value="Unassembled WGS sequence"/>
</dbReference>
<comment type="caution">
    <text evidence="1">The sequence shown here is derived from an EMBL/GenBank/DDBJ whole genome shotgun (WGS) entry which is preliminary data.</text>
</comment>